<evidence type="ECO:0000313" key="1">
    <source>
        <dbReference type="EMBL" id="PPR02978.1"/>
    </source>
</evidence>
<dbReference type="OrthoDB" id="2574468at2759"/>
<sequence>MAPKRKLEDDVEDASPIAKQLKRVPFPNMDVDMDVVMSDMDTSFPDMVHSRLSSNASSVSSDASSFATHSQASYPSFDLYPMPFFTDNGTVNPDSHNFSHYSRQPSPVGLLQPSKSFIHHGSKCTQIPKLKIACASGVNGQRTMWSHCEQCGAISMVESD</sequence>
<dbReference type="Proteomes" id="UP000284706">
    <property type="component" value="Unassembled WGS sequence"/>
</dbReference>
<protein>
    <submittedName>
        <fullName evidence="1">Uncharacterized protein</fullName>
    </submittedName>
</protein>
<reference evidence="1 2" key="1">
    <citation type="journal article" date="2018" name="Evol. Lett.">
        <title>Horizontal gene cluster transfer increased hallucinogenic mushroom diversity.</title>
        <authorList>
            <person name="Reynolds H.T."/>
            <person name="Vijayakumar V."/>
            <person name="Gluck-Thaler E."/>
            <person name="Korotkin H.B."/>
            <person name="Matheny P.B."/>
            <person name="Slot J.C."/>
        </authorList>
    </citation>
    <scope>NUCLEOTIDE SEQUENCE [LARGE SCALE GENOMIC DNA]</scope>
    <source>
        <strain evidence="1 2">SRW20</strain>
    </source>
</reference>
<evidence type="ECO:0000313" key="2">
    <source>
        <dbReference type="Proteomes" id="UP000284706"/>
    </source>
</evidence>
<proteinExistence type="predicted"/>
<dbReference type="InParanoid" id="A0A409YJ15"/>
<dbReference type="AlphaFoldDB" id="A0A409YJ15"/>
<gene>
    <name evidence="1" type="ORF">CVT26_004922</name>
</gene>
<accession>A0A409YJ15</accession>
<organism evidence="1 2">
    <name type="scientific">Gymnopilus dilepis</name>
    <dbReference type="NCBI Taxonomy" id="231916"/>
    <lineage>
        <taxon>Eukaryota</taxon>
        <taxon>Fungi</taxon>
        <taxon>Dikarya</taxon>
        <taxon>Basidiomycota</taxon>
        <taxon>Agaricomycotina</taxon>
        <taxon>Agaricomycetes</taxon>
        <taxon>Agaricomycetidae</taxon>
        <taxon>Agaricales</taxon>
        <taxon>Agaricineae</taxon>
        <taxon>Hymenogastraceae</taxon>
        <taxon>Gymnopilus</taxon>
    </lineage>
</organism>
<comment type="caution">
    <text evidence="1">The sequence shown here is derived from an EMBL/GenBank/DDBJ whole genome shotgun (WGS) entry which is preliminary data.</text>
</comment>
<name>A0A409YJ15_9AGAR</name>
<keyword evidence="2" id="KW-1185">Reference proteome</keyword>
<dbReference type="EMBL" id="NHYE01000796">
    <property type="protein sequence ID" value="PPR02978.1"/>
    <property type="molecule type" value="Genomic_DNA"/>
</dbReference>